<dbReference type="InterPro" id="IPR000772">
    <property type="entry name" value="Ricin_B_lectin"/>
</dbReference>
<dbReference type="EMBL" id="WEGJ01000049">
    <property type="protein sequence ID" value="MQY16239.1"/>
    <property type="molecule type" value="Genomic_DNA"/>
</dbReference>
<feature type="region of interest" description="Disordered" evidence="2">
    <location>
        <begin position="395"/>
        <end position="426"/>
    </location>
</feature>
<comment type="caution">
    <text evidence="6">The sequence shown here is derived from an EMBL/GenBank/DDBJ whole genome shotgun (WGS) entry which is preliminary data.</text>
</comment>
<dbReference type="InterPro" id="IPR003587">
    <property type="entry name" value="Hint_dom_N"/>
</dbReference>
<dbReference type="InterPro" id="IPR036844">
    <property type="entry name" value="Hint_dom_sf"/>
</dbReference>
<feature type="compositionally biased region" description="Basic and acidic residues" evidence="2">
    <location>
        <begin position="58"/>
        <end position="70"/>
    </location>
</feature>
<dbReference type="Pfam" id="PF00652">
    <property type="entry name" value="Ricin_B_lectin"/>
    <property type="match status" value="1"/>
</dbReference>
<dbReference type="InterPro" id="IPR006530">
    <property type="entry name" value="YD"/>
</dbReference>
<keyword evidence="7" id="KW-1185">Reference proteome</keyword>
<dbReference type="Pfam" id="PF07591">
    <property type="entry name" value="PT-HINT"/>
    <property type="match status" value="1"/>
</dbReference>
<reference evidence="6 7" key="1">
    <citation type="submission" date="2019-10" db="EMBL/GenBank/DDBJ databases">
        <title>Streptomyces smaragdinus sp. nov. and Streptomyces fabii sp. nov., isolated from the gut of fungus growing-termite Macrotermes natalensis.</title>
        <authorList>
            <person name="Schwitalla J."/>
            <person name="Benndorf R."/>
            <person name="Martin K."/>
            <person name="De Beer W."/>
            <person name="Kaster A.-K."/>
            <person name="Vollmers J."/>
            <person name="Poulsen M."/>
            <person name="Beemelmanns C."/>
        </authorList>
    </citation>
    <scope>NUCLEOTIDE SEQUENCE [LARGE SCALE GENOMIC DNA]</scope>
    <source>
        <strain evidence="6 7">RB5</strain>
    </source>
</reference>
<dbReference type="InterPro" id="IPR031325">
    <property type="entry name" value="RHS_repeat"/>
</dbReference>
<dbReference type="SMART" id="SM00306">
    <property type="entry name" value="HintN"/>
    <property type="match status" value="1"/>
</dbReference>
<organism evidence="6 7">
    <name type="scientific">Streptomyces smaragdinus</name>
    <dbReference type="NCBI Taxonomy" id="2585196"/>
    <lineage>
        <taxon>Bacteria</taxon>
        <taxon>Bacillati</taxon>
        <taxon>Actinomycetota</taxon>
        <taxon>Actinomycetes</taxon>
        <taxon>Kitasatosporales</taxon>
        <taxon>Streptomycetaceae</taxon>
        <taxon>Streptomyces</taxon>
    </lineage>
</organism>
<dbReference type="PROSITE" id="PS50231">
    <property type="entry name" value="RICIN_B_LECTIN"/>
    <property type="match status" value="1"/>
</dbReference>
<evidence type="ECO:0000256" key="1">
    <source>
        <dbReference type="ARBA" id="ARBA00022737"/>
    </source>
</evidence>
<evidence type="ECO:0000256" key="2">
    <source>
        <dbReference type="SAM" id="MobiDB-lite"/>
    </source>
</evidence>
<evidence type="ECO:0000256" key="3">
    <source>
        <dbReference type="SAM" id="SignalP"/>
    </source>
</evidence>
<dbReference type="Pfam" id="PF14428">
    <property type="entry name" value="DddA-like"/>
    <property type="match status" value="1"/>
</dbReference>
<dbReference type="CDD" id="cd00081">
    <property type="entry name" value="Hint"/>
    <property type="match status" value="1"/>
</dbReference>
<dbReference type="InterPro" id="IPR050708">
    <property type="entry name" value="T6SS_VgrG/RHS"/>
</dbReference>
<dbReference type="Proteomes" id="UP000466345">
    <property type="component" value="Unassembled WGS sequence"/>
</dbReference>
<dbReference type="NCBIfam" id="TIGR01643">
    <property type="entry name" value="YD_repeat_2x"/>
    <property type="match status" value="2"/>
</dbReference>
<dbReference type="Gene3D" id="2.180.10.10">
    <property type="entry name" value="RHS repeat-associated core"/>
    <property type="match status" value="3"/>
</dbReference>
<sequence>MPARRANTRRLVVTAVLALVCALLPTPALANPPDPATAEVPRDQVTLEALAQDSPVDGETRDPGLARIDQEPPEQQTEAPPGTTTPAKDGAAAVSFDSAVQARALSTTDGDDLVPVGDLPVKIGPAEGAPAPSGTWEVAVSPRTAPEASGIDGALVTVTAPVTGSVPISVELSYQTYENYYGADWASRLEFVQFPECYLTTPDLEECRTYTELETVNDPQAKAVTATVDTAADGVGAPSLAGMSVMAATGDKAVVGAVDSGSGAGGSFKATGLASDGKWEAGGSSGAFTWSYPLQVPPPPAGPAPKISFNYNSQSVDGKTAATSPQSSWLGEGWDYDPGFIERRYRTCKDDRDTTAAGAPNNKDHKTPDLCWVSYNAVMSLAGSTTELVRVGTPAAGEPDLYRPQNDDGTRIERRTGASNGDNDGEYWIVTTRDGTKYYFGQHQVGGSHADTDSVFTVPVYGNHPGEPCHNTAFSDSRCTAADGTKLQQAWRWNLDKVVDVHNNAMIVNWHKSTNYYAVNKKFTSPEKYVRGGYPTSIEYGLRTSDLTTPSAKVVFNAAQRCLQTTGCEADTFDNTADPAAYRPWWDSPGNLNCKSTSDMCPAFPSFWIRMRLGSVTTYGARPGVTGLGKVDTYTLHHSFPRDWYDTSPGLWLNSITRTGYAPGDSTGTLQSKAGVSFAPYVVAPTDPLGGRLKDRQLPNLVPRYAGDTRPAFTRPRIGVVSTEDGGDITVTYSGGCATQPSTTPENNTSACFPMRWSPDGELEKPALAWFNKYVAHSVVETDRISGVSDTISTRYTYTGATWDKSDDEFTKPELRTYNVWRGYQQVATTKGNRNTAGPGLAQTQSYSVARYFRGVGGEVKDSTGKTTLLADDQPQFAGMPAETIDYRSVDGGVMNRTLFFPWSKQTASRDRDGGAGLLLAYRTGIRRTDAIQTIDASWQAVRIVTAVDDTYGLPTQVEQAVVKPDGTEEKLSDYTCSKYEYIHNEAAWLIGLPKSQRTTATSCADYAGADPATQLVSSTRTSYDNQVWGATPTKGLVTSTATINGTGTSDSIVGTASYDPLGRVRTMTDPKGAVTETQYIPADTGGPVTSIKSINAKGHTTTTTMDPGRGLALTVTDPNGRATRTEYDALGRLTKGWSASRSTGTQTPDVMISYQPATVTSTLTKPASVITQALKDDQTTYSKQITLYDGLARPFQTQAEAHGPGRIIADTRYNDHGLPREQTGTYLAKGEPEATQFKRLSNTQVPSISRTFYDGVERPVKITTMHHGTAVYSDFTTYGDNWTLAEPAGGATPAVRTHTDALGRVIRIQHYTNTSLTKSRSTYYSYDARGNRTQVKDHAGNEWNYTFDARGRVTTATDPDTGTSSFGYDDLDRRTSSTNANLETVYTDYDVLGRTTAVREGSKTATPYKEFTFDKPGALGLADSATSHTSAGDFVTRVTGYDTEYRPTGRDLVVPSHATTTGVSGTHHYSYTYTPTGKPLSTTLPAIAGLAQEKVVTRYDSDGLPESTSGLTWYTADVTYSPYGEALRTVSGPQPYRVWTTNFIDDKTGSLQRTVWDRETSNSHRIDDNYYSYDRAGNITSYARKLTDGATSTWDNQCFTYDRLGELAHAWTSNITVGKSGTGCKSANNIAWGYRTDGKGSAGPIAEAPDSVTDAETPDAGLTASLNDAAPATGTVAATGTAYWQSFTYDVIGNRASLTEHNPADPAQDATTRYSYGSTVMDGTGGPTTIQPHTLTRTDQPTGTDPTYRYDTLGNTESRTLPGGTQNLEWNIENKVTQVTGTGDGATAVVGLAGKCIDVQGGATTDGTPVQLYGCNNSTSQQWRLQGDELRNRGKCATVVGTAVQIMPCNGATAQKWTTGANGKLTNTGTAKCLEVPASNTADGTDLQINTCDTSGTAQKWTIADKVTYLYDTSGSRILEYSAAGSTLHLGDADITTDPNGQPIQATRTYTHPGAPSVIRQAKNGSATGHRIYVTLTDHLGTATTTVEQATGQPVTRRTFKPFGETRGTKPAWPDNRGYLGIGIDDTNTGLTHIGAREYDPSVGRFISADPIIDMADPLQMNGYAYSNNSPISSSDPTGLKLASMGDGGGGHSAASYLLGSSDPEIRRAGWHLIFRSRQKDTRPAGDWKDAIAGAVESIAAGGDAIATVTLPGGYFLAQGQEKLRYWAMDKVGIDRSSAAFGDAREVTDAAQLALGAGSAAKLLTKGAAALLKKLAPKLVDEAVEAGTSAAKAAEPPKCFLAGTDILMANGAAKDIEDIRPGDLVESRDPETGEEGPRKVTQLIITEGKKHLNKLSIATEDGIDSVTATREHPFWSPSENEWVSAGDLQPGMTLLTDDEQTVIVTSNKAFTKYVRTYNFTVEDLHTYYVLAGKIAVLVHNDCGEEAARKIRAGLPDRPNGEGPTTGQLVDSAGNTLRGPTRSGGNGADVLEVDGFLKQPNSGMTYINLKARYTAAQHPETQFAMWMRNNGVKRAAAVINNNYVCGFPYGCKAAIPAILPKGYALTIYHDGPEGVEVLYGKSQIPLG</sequence>
<dbReference type="RefSeq" id="WP_228390616.1">
    <property type="nucleotide sequence ID" value="NZ_WEGJ01000049.1"/>
</dbReference>
<protein>
    <recommendedName>
        <fullName evidence="8">Sugar-binding protein</fullName>
    </recommendedName>
</protein>
<feature type="compositionally biased region" description="Low complexity" evidence="2">
    <location>
        <begin position="73"/>
        <end position="87"/>
    </location>
</feature>
<evidence type="ECO:0000259" key="5">
    <source>
        <dbReference type="SMART" id="SM00458"/>
    </source>
</evidence>
<feature type="region of interest" description="Disordered" evidence="2">
    <location>
        <begin position="1726"/>
        <end position="1747"/>
    </location>
</feature>
<dbReference type="SUPFAM" id="SSF50370">
    <property type="entry name" value="Ricin B-like lectins"/>
    <property type="match status" value="1"/>
</dbReference>
<dbReference type="Pfam" id="PF25023">
    <property type="entry name" value="TEN_YD-shell"/>
    <property type="match status" value="1"/>
</dbReference>
<evidence type="ECO:0008006" key="8">
    <source>
        <dbReference type="Google" id="ProtNLM"/>
    </source>
</evidence>
<dbReference type="Gene3D" id="2.170.16.10">
    <property type="entry name" value="Hedgehog/Intein (Hint) domain"/>
    <property type="match status" value="1"/>
</dbReference>
<gene>
    <name evidence="6" type="ORF">SRB5_64370</name>
</gene>
<evidence type="ECO:0000259" key="4">
    <source>
        <dbReference type="SMART" id="SM00306"/>
    </source>
</evidence>
<feature type="compositionally biased region" description="Polar residues" evidence="2">
    <location>
        <begin position="2403"/>
        <end position="2415"/>
    </location>
</feature>
<feature type="compositionally biased region" description="Polar residues" evidence="2">
    <location>
        <begin position="1728"/>
        <end position="1746"/>
    </location>
</feature>
<dbReference type="PANTHER" id="PTHR32305">
    <property type="match status" value="1"/>
</dbReference>
<feature type="region of interest" description="Disordered" evidence="2">
    <location>
        <begin position="2394"/>
        <end position="2426"/>
    </location>
</feature>
<dbReference type="PANTHER" id="PTHR32305:SF17">
    <property type="entry name" value="TRNA NUCLEASE WAPA"/>
    <property type="match status" value="1"/>
</dbReference>
<keyword evidence="1" id="KW-0677">Repeat</keyword>
<evidence type="ECO:0000313" key="6">
    <source>
        <dbReference type="EMBL" id="MQY16239.1"/>
    </source>
</evidence>
<feature type="compositionally biased region" description="Basic and acidic residues" evidence="2">
    <location>
        <begin position="405"/>
        <end position="416"/>
    </location>
</feature>
<proteinExistence type="predicted"/>
<dbReference type="InterPro" id="IPR022385">
    <property type="entry name" value="Rhs_assc_core"/>
</dbReference>
<name>A0A7K0CS02_9ACTN</name>
<dbReference type="Pfam" id="PF05593">
    <property type="entry name" value="RHS_repeat"/>
    <property type="match status" value="2"/>
</dbReference>
<dbReference type="InterPro" id="IPR035992">
    <property type="entry name" value="Ricin_B-like_lectins"/>
</dbReference>
<feature type="signal peptide" evidence="3">
    <location>
        <begin position="1"/>
        <end position="30"/>
    </location>
</feature>
<dbReference type="NCBIfam" id="TIGR03696">
    <property type="entry name" value="Rhs_assc_core"/>
    <property type="match status" value="1"/>
</dbReference>
<dbReference type="InterPro" id="IPR056823">
    <property type="entry name" value="TEN-like_YD-shell"/>
</dbReference>
<feature type="chain" id="PRO_5029549204" description="Sugar-binding protein" evidence="3">
    <location>
        <begin position="31"/>
        <end position="2527"/>
    </location>
</feature>
<feature type="domain" description="Ricin B lectin" evidence="5">
    <location>
        <begin position="1785"/>
        <end position="1905"/>
    </location>
</feature>
<dbReference type="SUPFAM" id="SSF51294">
    <property type="entry name" value="Hedgehog/intein (Hint) domain"/>
    <property type="match status" value="1"/>
</dbReference>
<dbReference type="InterPro" id="IPR032724">
    <property type="entry name" value="SCP1.201-like"/>
</dbReference>
<accession>A0A7K0CS02</accession>
<keyword evidence="3" id="KW-0732">Signal</keyword>
<feature type="domain" description="Hint" evidence="4">
    <location>
        <begin position="2238"/>
        <end position="2339"/>
    </location>
</feature>
<dbReference type="SMART" id="SM00458">
    <property type="entry name" value="RICIN"/>
    <property type="match status" value="1"/>
</dbReference>
<feature type="region of interest" description="Disordered" evidence="2">
    <location>
        <begin position="49"/>
        <end position="90"/>
    </location>
</feature>
<evidence type="ECO:0000313" key="7">
    <source>
        <dbReference type="Proteomes" id="UP000466345"/>
    </source>
</evidence>